<sequence length="267" mass="28085">MSGPRSGSVKHVTSTANPLMKAVRALHQRKARVESGLFLAEGHKLVIDALAAGWTPTMIVAMEPATAAVSELAARVRALGADVVFANAAVMEKVARRENPQTVIGVFEQHLADPAKMAEGTIIALEEPRDPGNVGTIIRTADALGAAGVILIGSSADPFGVEAVRATMGSIFHVPLARVEREDFVRFAARRAGPLIGTHLAGSVDIRTVEPSGSQILLMGTEQSGLTEELAARCDVLVRIPMAGKADSFNLAIATAIGLYELRRPTL</sequence>
<dbReference type="RefSeq" id="WP_111343970.1">
    <property type="nucleotide sequence ID" value="NZ_QHHQ01000001.1"/>
</dbReference>
<dbReference type="InterPro" id="IPR029028">
    <property type="entry name" value="Alpha/beta_knot_MTases"/>
</dbReference>
<dbReference type="InterPro" id="IPR013123">
    <property type="entry name" value="SpoU_subst-bd"/>
</dbReference>
<dbReference type="SMART" id="SM00967">
    <property type="entry name" value="SpoU_sub_bind"/>
    <property type="match status" value="1"/>
</dbReference>
<dbReference type="PANTHER" id="PTHR43191:SF2">
    <property type="entry name" value="RRNA METHYLTRANSFERASE 3, MITOCHONDRIAL"/>
    <property type="match status" value="1"/>
</dbReference>
<dbReference type="GO" id="GO:0003723">
    <property type="term" value="F:RNA binding"/>
    <property type="evidence" value="ECO:0007669"/>
    <property type="project" value="InterPro"/>
</dbReference>
<dbReference type="PANTHER" id="PTHR43191">
    <property type="entry name" value="RRNA METHYLTRANSFERASE 3"/>
    <property type="match status" value="1"/>
</dbReference>
<dbReference type="Pfam" id="PF22435">
    <property type="entry name" value="MRM3-like_sub_bind"/>
    <property type="match status" value="1"/>
</dbReference>
<protein>
    <submittedName>
        <fullName evidence="5">RNA methyltransferase</fullName>
    </submittedName>
</protein>
<dbReference type="Proteomes" id="UP000249590">
    <property type="component" value="Unassembled WGS sequence"/>
</dbReference>
<dbReference type="EMBL" id="QHHQ01000001">
    <property type="protein sequence ID" value="RAI04459.1"/>
    <property type="molecule type" value="Genomic_DNA"/>
</dbReference>
<evidence type="ECO:0000259" key="4">
    <source>
        <dbReference type="SMART" id="SM00967"/>
    </source>
</evidence>
<keyword evidence="3 5" id="KW-0808">Transferase</keyword>
<gene>
    <name evidence="5" type="ORF">DLJ53_02190</name>
</gene>
<dbReference type="GO" id="GO:0008173">
    <property type="term" value="F:RNA methyltransferase activity"/>
    <property type="evidence" value="ECO:0007669"/>
    <property type="project" value="InterPro"/>
</dbReference>
<keyword evidence="2 5" id="KW-0489">Methyltransferase</keyword>
<dbReference type="InterPro" id="IPR051259">
    <property type="entry name" value="rRNA_Methyltransferase"/>
</dbReference>
<dbReference type="GO" id="GO:0032259">
    <property type="term" value="P:methylation"/>
    <property type="evidence" value="ECO:0007669"/>
    <property type="project" value="UniProtKB-KW"/>
</dbReference>
<name>A0A8B2P770_9HYPH</name>
<dbReference type="InterPro" id="IPR029026">
    <property type="entry name" value="tRNA_m1G_MTases_N"/>
</dbReference>
<evidence type="ECO:0000256" key="1">
    <source>
        <dbReference type="ARBA" id="ARBA00007228"/>
    </source>
</evidence>
<dbReference type="CDD" id="cd18095">
    <property type="entry name" value="SpoU-like_rRNA-MTase"/>
    <property type="match status" value="1"/>
</dbReference>
<dbReference type="OrthoDB" id="9794400at2"/>
<evidence type="ECO:0000313" key="5">
    <source>
        <dbReference type="EMBL" id="RAI04459.1"/>
    </source>
</evidence>
<keyword evidence="6" id="KW-1185">Reference proteome</keyword>
<comment type="caution">
    <text evidence="5">The sequence shown here is derived from an EMBL/GenBank/DDBJ whole genome shotgun (WGS) entry which is preliminary data.</text>
</comment>
<evidence type="ECO:0000256" key="3">
    <source>
        <dbReference type="ARBA" id="ARBA00022679"/>
    </source>
</evidence>
<dbReference type="InterPro" id="IPR001537">
    <property type="entry name" value="SpoU_MeTrfase"/>
</dbReference>
<comment type="similarity">
    <text evidence="1">Belongs to the class IV-like SAM-binding methyltransferase superfamily. RNA methyltransferase TrmH family.</text>
</comment>
<dbReference type="Gene3D" id="3.40.1280.10">
    <property type="match status" value="1"/>
</dbReference>
<dbReference type="Pfam" id="PF00588">
    <property type="entry name" value="SpoU_methylase"/>
    <property type="match status" value="1"/>
</dbReference>
<feature type="domain" description="RNA 2-O ribose methyltransferase substrate binding" evidence="4">
    <location>
        <begin position="39"/>
        <end position="113"/>
    </location>
</feature>
<evidence type="ECO:0000313" key="6">
    <source>
        <dbReference type="Proteomes" id="UP000249590"/>
    </source>
</evidence>
<dbReference type="InterPro" id="IPR029064">
    <property type="entry name" value="Ribosomal_eL30-like_sf"/>
</dbReference>
<dbReference type="SUPFAM" id="SSF75217">
    <property type="entry name" value="alpha/beta knot"/>
    <property type="match status" value="1"/>
</dbReference>
<accession>A0A8B2P770</accession>
<reference evidence="5 6" key="1">
    <citation type="submission" date="2018-05" db="EMBL/GenBank/DDBJ databases">
        <title>Acuticoccus sediminis sp. nov., isolated from deep-sea sediment of Indian Ocean.</title>
        <authorList>
            <person name="Liu X."/>
            <person name="Lai Q."/>
            <person name="Du Y."/>
            <person name="Sun F."/>
            <person name="Zhang X."/>
            <person name="Wang S."/>
            <person name="Shao Z."/>
        </authorList>
    </citation>
    <scope>NUCLEOTIDE SEQUENCE [LARGE SCALE GENOMIC DNA]</scope>
    <source>
        <strain evidence="5 6">PTG4-2</strain>
    </source>
</reference>
<dbReference type="InterPro" id="IPR053888">
    <property type="entry name" value="MRM3-like_sub_bind"/>
</dbReference>
<dbReference type="Gene3D" id="3.30.1330.30">
    <property type="match status" value="1"/>
</dbReference>
<dbReference type="GO" id="GO:0006396">
    <property type="term" value="P:RNA processing"/>
    <property type="evidence" value="ECO:0007669"/>
    <property type="project" value="InterPro"/>
</dbReference>
<evidence type="ECO:0000256" key="2">
    <source>
        <dbReference type="ARBA" id="ARBA00022603"/>
    </source>
</evidence>
<proteinExistence type="inferred from homology"/>
<dbReference type="AlphaFoldDB" id="A0A8B2P770"/>
<organism evidence="5 6">
    <name type="scientific">Acuticoccus sediminis</name>
    <dbReference type="NCBI Taxonomy" id="2184697"/>
    <lineage>
        <taxon>Bacteria</taxon>
        <taxon>Pseudomonadati</taxon>
        <taxon>Pseudomonadota</taxon>
        <taxon>Alphaproteobacteria</taxon>
        <taxon>Hyphomicrobiales</taxon>
        <taxon>Amorphaceae</taxon>
        <taxon>Acuticoccus</taxon>
    </lineage>
</organism>
<dbReference type="SUPFAM" id="SSF55315">
    <property type="entry name" value="L30e-like"/>
    <property type="match status" value="1"/>
</dbReference>
<dbReference type="GO" id="GO:0005737">
    <property type="term" value="C:cytoplasm"/>
    <property type="evidence" value="ECO:0007669"/>
    <property type="project" value="UniProtKB-ARBA"/>
</dbReference>